<keyword evidence="7" id="KW-0238">DNA-binding</keyword>
<feature type="domain" description="Core-binding (CB)" evidence="11">
    <location>
        <begin position="3"/>
        <end position="89"/>
    </location>
</feature>
<reference evidence="12" key="1">
    <citation type="submission" date="2018-05" db="EMBL/GenBank/DDBJ databases">
        <authorList>
            <person name="Lanie J.A."/>
            <person name="Ng W.-L."/>
            <person name="Kazmierczak K.M."/>
            <person name="Andrzejewski T.M."/>
            <person name="Davidsen T.M."/>
            <person name="Wayne K.J."/>
            <person name="Tettelin H."/>
            <person name="Glass J.I."/>
            <person name="Rusch D."/>
            <person name="Podicherti R."/>
            <person name="Tsui H.-C.T."/>
            <person name="Winkler M.E."/>
        </authorList>
    </citation>
    <scope>NUCLEOTIDE SEQUENCE</scope>
</reference>
<dbReference type="InterPro" id="IPR044068">
    <property type="entry name" value="CB"/>
</dbReference>
<keyword evidence="6" id="KW-0229">DNA integration</keyword>
<dbReference type="GO" id="GO:0003677">
    <property type="term" value="F:DNA binding"/>
    <property type="evidence" value="ECO:0007669"/>
    <property type="project" value="UniProtKB-KW"/>
</dbReference>
<feature type="domain" description="Tyr recombinase" evidence="10">
    <location>
        <begin position="110"/>
        <end position="290"/>
    </location>
</feature>
<evidence type="ECO:0000259" key="11">
    <source>
        <dbReference type="PROSITE" id="PS51900"/>
    </source>
</evidence>
<keyword evidence="8" id="KW-0233">DNA recombination</keyword>
<dbReference type="InterPro" id="IPR011931">
    <property type="entry name" value="Recomb_XerC"/>
</dbReference>
<dbReference type="NCBIfam" id="TIGR02224">
    <property type="entry name" value="recomb_XerC"/>
    <property type="match status" value="1"/>
</dbReference>
<dbReference type="SUPFAM" id="SSF56349">
    <property type="entry name" value="DNA breaking-rejoining enzymes"/>
    <property type="match status" value="1"/>
</dbReference>
<evidence type="ECO:0000256" key="9">
    <source>
        <dbReference type="ARBA" id="ARBA00023306"/>
    </source>
</evidence>
<keyword evidence="4" id="KW-0132">Cell division</keyword>
<dbReference type="InterPro" id="IPR002104">
    <property type="entry name" value="Integrase_catalytic"/>
</dbReference>
<organism evidence="12">
    <name type="scientific">marine metagenome</name>
    <dbReference type="NCBI Taxonomy" id="408172"/>
    <lineage>
        <taxon>unclassified sequences</taxon>
        <taxon>metagenomes</taxon>
        <taxon>ecological metagenomes</taxon>
    </lineage>
</organism>
<dbReference type="GO" id="GO:0007059">
    <property type="term" value="P:chromosome segregation"/>
    <property type="evidence" value="ECO:0007669"/>
    <property type="project" value="UniProtKB-KW"/>
</dbReference>
<dbReference type="GO" id="GO:0051301">
    <property type="term" value="P:cell division"/>
    <property type="evidence" value="ECO:0007669"/>
    <property type="project" value="UniProtKB-KW"/>
</dbReference>
<evidence type="ECO:0000259" key="10">
    <source>
        <dbReference type="PROSITE" id="PS51898"/>
    </source>
</evidence>
<dbReference type="GO" id="GO:0006310">
    <property type="term" value="P:DNA recombination"/>
    <property type="evidence" value="ECO:0007669"/>
    <property type="project" value="UniProtKB-KW"/>
</dbReference>
<dbReference type="PROSITE" id="PS51900">
    <property type="entry name" value="CB"/>
    <property type="match status" value="1"/>
</dbReference>
<gene>
    <name evidence="12" type="ORF">METZ01_LOCUS79918</name>
</gene>
<keyword evidence="5" id="KW-0159">Chromosome partition</keyword>
<protein>
    <recommendedName>
        <fullName evidence="13">Tyrosine recombinase XerD</fullName>
    </recommendedName>
</protein>
<comment type="similarity">
    <text evidence="2">Belongs to the 'phage' integrase family. XerC subfamily.</text>
</comment>
<evidence type="ECO:0000256" key="7">
    <source>
        <dbReference type="ARBA" id="ARBA00023125"/>
    </source>
</evidence>
<dbReference type="GO" id="GO:0005737">
    <property type="term" value="C:cytoplasm"/>
    <property type="evidence" value="ECO:0007669"/>
    <property type="project" value="UniProtKB-SubCell"/>
</dbReference>
<dbReference type="CDD" id="cd00798">
    <property type="entry name" value="INT_XerDC_C"/>
    <property type="match status" value="1"/>
</dbReference>
<dbReference type="HAMAP" id="MF_01808">
    <property type="entry name" value="Recomb_XerC_XerD"/>
    <property type="match status" value="1"/>
</dbReference>
<evidence type="ECO:0000256" key="3">
    <source>
        <dbReference type="ARBA" id="ARBA00022490"/>
    </source>
</evidence>
<dbReference type="Gene3D" id="1.10.443.10">
    <property type="entry name" value="Intergrase catalytic core"/>
    <property type="match status" value="1"/>
</dbReference>
<evidence type="ECO:0000256" key="5">
    <source>
        <dbReference type="ARBA" id="ARBA00022829"/>
    </source>
</evidence>
<dbReference type="InterPro" id="IPR050090">
    <property type="entry name" value="Tyrosine_recombinase_XerCD"/>
</dbReference>
<dbReference type="InterPro" id="IPR010998">
    <property type="entry name" value="Integrase_recombinase_N"/>
</dbReference>
<keyword evidence="3" id="KW-0963">Cytoplasm</keyword>
<dbReference type="PROSITE" id="PS51898">
    <property type="entry name" value="TYR_RECOMBINASE"/>
    <property type="match status" value="1"/>
</dbReference>
<dbReference type="InterPro" id="IPR011010">
    <property type="entry name" value="DNA_brk_join_enz"/>
</dbReference>
<dbReference type="InterPro" id="IPR023009">
    <property type="entry name" value="Tyrosine_recombinase_XerC/XerD"/>
</dbReference>
<dbReference type="Gene3D" id="1.10.150.130">
    <property type="match status" value="1"/>
</dbReference>
<proteinExistence type="inferred from homology"/>
<evidence type="ECO:0000256" key="4">
    <source>
        <dbReference type="ARBA" id="ARBA00022618"/>
    </source>
</evidence>
<dbReference type="NCBIfam" id="NF001399">
    <property type="entry name" value="PRK00283.1"/>
    <property type="match status" value="1"/>
</dbReference>
<evidence type="ECO:0000256" key="8">
    <source>
        <dbReference type="ARBA" id="ARBA00023172"/>
    </source>
</evidence>
<dbReference type="Pfam" id="PF00589">
    <property type="entry name" value="Phage_integrase"/>
    <property type="match status" value="1"/>
</dbReference>
<dbReference type="GO" id="GO:0015074">
    <property type="term" value="P:DNA integration"/>
    <property type="evidence" value="ECO:0007669"/>
    <property type="project" value="UniProtKB-KW"/>
</dbReference>
<sequence length="299" mass="33995">MNKNAEQIRENFLHHLETEKRFSANTVSSYRRDLESLEKYCLDQKITAWRNLKTHHLRTYAAKIFSRGLGPRSIQRRLSGIRSFMNYLLREGLIKSNPASGVKTPKAPKRLPNVLDVDQINQLLNIRETSPVSLRDKAILELLYSSGLRLSELVNLNPIDLNLKDKSLMVMGKGGKTRLVPIGQKAIEAVNQWLDVRSQLAKTDEEALFVGTKGVRLGQRAIQARITHWGKKNGIQQGVYPHLLRHSFATHLLEASGDLRAVQELLGHKDISSTQIYTHLDFQHLAETYDKAHPRSGKK</sequence>
<keyword evidence="9" id="KW-0131">Cell cycle</keyword>
<evidence type="ECO:0008006" key="13">
    <source>
        <dbReference type="Google" id="ProtNLM"/>
    </source>
</evidence>
<dbReference type="InterPro" id="IPR004107">
    <property type="entry name" value="Integrase_SAM-like_N"/>
</dbReference>
<dbReference type="NCBIfam" id="NF040815">
    <property type="entry name" value="recomb_XerA_Arch"/>
    <property type="match status" value="1"/>
</dbReference>
<name>A0A381UGF1_9ZZZZ</name>
<evidence type="ECO:0000313" key="12">
    <source>
        <dbReference type="EMBL" id="SVA27064.1"/>
    </source>
</evidence>
<accession>A0A381UGF1</accession>
<comment type="subcellular location">
    <subcellularLocation>
        <location evidence="1">Cytoplasm</location>
    </subcellularLocation>
</comment>
<evidence type="ECO:0000256" key="2">
    <source>
        <dbReference type="ARBA" id="ARBA00006657"/>
    </source>
</evidence>
<dbReference type="InterPro" id="IPR013762">
    <property type="entry name" value="Integrase-like_cat_sf"/>
</dbReference>
<dbReference type="Pfam" id="PF02899">
    <property type="entry name" value="Phage_int_SAM_1"/>
    <property type="match status" value="1"/>
</dbReference>
<dbReference type="EMBL" id="UINC01006361">
    <property type="protein sequence ID" value="SVA27064.1"/>
    <property type="molecule type" value="Genomic_DNA"/>
</dbReference>
<dbReference type="AlphaFoldDB" id="A0A381UGF1"/>
<evidence type="ECO:0000256" key="6">
    <source>
        <dbReference type="ARBA" id="ARBA00022908"/>
    </source>
</evidence>
<evidence type="ECO:0000256" key="1">
    <source>
        <dbReference type="ARBA" id="ARBA00004496"/>
    </source>
</evidence>
<dbReference type="PANTHER" id="PTHR30349">
    <property type="entry name" value="PHAGE INTEGRASE-RELATED"/>
    <property type="match status" value="1"/>
</dbReference>
<dbReference type="PANTHER" id="PTHR30349:SF81">
    <property type="entry name" value="TYROSINE RECOMBINASE XERC"/>
    <property type="match status" value="1"/>
</dbReference>